<evidence type="ECO:0000313" key="1">
    <source>
        <dbReference type="EMBL" id="MBJ6727586.1"/>
    </source>
</evidence>
<dbReference type="Proteomes" id="UP000636888">
    <property type="component" value="Unassembled WGS sequence"/>
</dbReference>
<dbReference type="AlphaFoldDB" id="A0A8J7S8C5"/>
<proteinExistence type="predicted"/>
<dbReference type="RefSeq" id="WP_199386729.1">
    <property type="nucleotide sequence ID" value="NZ_JAEMHM010000026.1"/>
</dbReference>
<organism evidence="1 2">
    <name type="scientific">Geomesophilobacter sediminis</name>
    <dbReference type="NCBI Taxonomy" id="2798584"/>
    <lineage>
        <taxon>Bacteria</taxon>
        <taxon>Pseudomonadati</taxon>
        <taxon>Thermodesulfobacteriota</taxon>
        <taxon>Desulfuromonadia</taxon>
        <taxon>Geobacterales</taxon>
        <taxon>Geobacteraceae</taxon>
        <taxon>Geomesophilobacter</taxon>
    </lineage>
</organism>
<comment type="caution">
    <text evidence="1">The sequence shown here is derived from an EMBL/GenBank/DDBJ whole genome shotgun (WGS) entry which is preliminary data.</text>
</comment>
<protein>
    <submittedName>
        <fullName evidence="1">Uncharacterized protein</fullName>
    </submittedName>
</protein>
<name>A0A8J7S8C5_9BACT</name>
<evidence type="ECO:0000313" key="2">
    <source>
        <dbReference type="Proteomes" id="UP000636888"/>
    </source>
</evidence>
<keyword evidence="2" id="KW-1185">Reference proteome</keyword>
<dbReference type="EMBL" id="JAEMHM010000026">
    <property type="protein sequence ID" value="MBJ6727586.1"/>
    <property type="molecule type" value="Genomic_DNA"/>
</dbReference>
<accession>A0A8J7S8C5</accession>
<gene>
    <name evidence="1" type="ORF">JFN93_22965</name>
</gene>
<reference evidence="1" key="1">
    <citation type="submission" date="2020-12" db="EMBL/GenBank/DDBJ databases">
        <title>Geomonas sp. Red875, isolated from river sediment.</title>
        <authorList>
            <person name="Xu Z."/>
            <person name="Zhang Z."/>
            <person name="Masuda Y."/>
            <person name="Itoh H."/>
            <person name="Senoo K."/>
        </authorList>
    </citation>
    <scope>NUCLEOTIDE SEQUENCE</scope>
    <source>
        <strain evidence="1">Red875</strain>
    </source>
</reference>
<sequence>MKSETVILEAQGVVFFSQHDEAAFFEWLGKLDCVTNYEGAGIAIDISVEKDKVDEVQMRELLSLFNRYKINMNELAVLDCPEFSTWLHDEGGYWYKSMFG</sequence>